<dbReference type="Gramene" id="Dexi2A01G0034020.1">
    <property type="protein sequence ID" value="Dexi2A01G0034020.1:cds"/>
    <property type="gene ID" value="Dexi2A01G0034020"/>
</dbReference>
<dbReference type="InterPro" id="IPR011990">
    <property type="entry name" value="TPR-like_helical_dom_sf"/>
</dbReference>
<evidence type="ECO:0000256" key="3">
    <source>
        <dbReference type="PROSITE-ProRule" id="PRU00708"/>
    </source>
</evidence>
<feature type="repeat" description="PPR" evidence="3">
    <location>
        <begin position="369"/>
        <end position="403"/>
    </location>
</feature>
<dbReference type="InterPro" id="IPR046848">
    <property type="entry name" value="E_motif"/>
</dbReference>
<comment type="caution">
    <text evidence="4">The sequence shown here is derived from an EMBL/GenBank/DDBJ whole genome shotgun (WGS) entry which is preliminary data.</text>
</comment>
<accession>A0A835E7Q3</accession>
<dbReference type="Pfam" id="PF01535">
    <property type="entry name" value="PPR"/>
    <property type="match status" value="3"/>
</dbReference>
<dbReference type="FunFam" id="1.25.40.10:FF:000927">
    <property type="entry name" value="Pentatricopeptide repeat-containing protein"/>
    <property type="match status" value="1"/>
</dbReference>
<evidence type="ECO:0000313" key="4">
    <source>
        <dbReference type="EMBL" id="KAF8668827.1"/>
    </source>
</evidence>
<dbReference type="Proteomes" id="UP000636709">
    <property type="component" value="Unassembled WGS sequence"/>
</dbReference>
<feature type="repeat" description="PPR" evidence="3">
    <location>
        <begin position="173"/>
        <end position="207"/>
    </location>
</feature>
<keyword evidence="1" id="KW-0677">Repeat</keyword>
<proteinExistence type="predicted"/>
<dbReference type="GO" id="GO:0003723">
    <property type="term" value="F:RNA binding"/>
    <property type="evidence" value="ECO:0007669"/>
    <property type="project" value="InterPro"/>
</dbReference>
<evidence type="ECO:0000256" key="2">
    <source>
        <dbReference type="ARBA" id="ARBA00022946"/>
    </source>
</evidence>
<dbReference type="InterPro" id="IPR046960">
    <property type="entry name" value="PPR_At4g14850-like_plant"/>
</dbReference>
<dbReference type="EMBL" id="JACEFO010002273">
    <property type="protein sequence ID" value="KAF8668827.1"/>
    <property type="molecule type" value="Genomic_DNA"/>
</dbReference>
<dbReference type="NCBIfam" id="TIGR00756">
    <property type="entry name" value="PPR"/>
    <property type="match status" value="4"/>
</dbReference>
<dbReference type="Gene3D" id="1.25.40.10">
    <property type="entry name" value="Tetratricopeptide repeat domain"/>
    <property type="match status" value="4"/>
</dbReference>
<dbReference type="PANTHER" id="PTHR47926">
    <property type="entry name" value="PENTATRICOPEPTIDE REPEAT-CONTAINING PROTEIN"/>
    <property type="match status" value="1"/>
</dbReference>
<dbReference type="PANTHER" id="PTHR47926:SF490">
    <property type="entry name" value="REPEAT-LIKE SUPERFAMILY PROTEIN, PUTATIVE-RELATED"/>
    <property type="match status" value="1"/>
</dbReference>
<dbReference type="FunFam" id="1.25.40.10:FF:001077">
    <property type="entry name" value="Pentatricopeptide repeat-containing protein"/>
    <property type="match status" value="1"/>
</dbReference>
<name>A0A835E7Q3_9POAL</name>
<reference evidence="4" key="1">
    <citation type="submission" date="2020-07" db="EMBL/GenBank/DDBJ databases">
        <title>Genome sequence and genetic diversity analysis of an under-domesticated orphan crop, white fonio (Digitaria exilis).</title>
        <authorList>
            <person name="Bennetzen J.L."/>
            <person name="Chen S."/>
            <person name="Ma X."/>
            <person name="Wang X."/>
            <person name="Yssel A.E.J."/>
            <person name="Chaluvadi S.R."/>
            <person name="Johnson M."/>
            <person name="Gangashetty P."/>
            <person name="Hamidou F."/>
            <person name="Sanogo M.D."/>
            <person name="Zwaenepoel A."/>
            <person name="Wallace J."/>
            <person name="Van De Peer Y."/>
            <person name="Van Deynze A."/>
        </authorList>
    </citation>
    <scope>NUCLEOTIDE SEQUENCE</scope>
    <source>
        <tissue evidence="4">Leaves</tissue>
    </source>
</reference>
<dbReference type="AlphaFoldDB" id="A0A835E7Q3"/>
<dbReference type="InterPro" id="IPR002885">
    <property type="entry name" value="PPR_rpt"/>
</dbReference>
<keyword evidence="2" id="KW-0809">Transit peptide</keyword>
<dbReference type="GO" id="GO:0009451">
    <property type="term" value="P:RNA modification"/>
    <property type="evidence" value="ECO:0007669"/>
    <property type="project" value="InterPro"/>
</dbReference>
<evidence type="ECO:0008006" key="6">
    <source>
        <dbReference type="Google" id="ProtNLM"/>
    </source>
</evidence>
<dbReference type="Pfam" id="PF20431">
    <property type="entry name" value="E_motif"/>
    <property type="match status" value="1"/>
</dbReference>
<dbReference type="PROSITE" id="PS51375">
    <property type="entry name" value="PPR"/>
    <property type="match status" value="4"/>
</dbReference>
<feature type="repeat" description="PPR" evidence="3">
    <location>
        <begin position="268"/>
        <end position="302"/>
    </location>
</feature>
<dbReference type="Pfam" id="PF13041">
    <property type="entry name" value="PPR_2"/>
    <property type="match status" value="2"/>
</dbReference>
<keyword evidence="5" id="KW-1185">Reference proteome</keyword>
<organism evidence="4 5">
    <name type="scientific">Digitaria exilis</name>
    <dbReference type="NCBI Taxonomy" id="1010633"/>
    <lineage>
        <taxon>Eukaryota</taxon>
        <taxon>Viridiplantae</taxon>
        <taxon>Streptophyta</taxon>
        <taxon>Embryophyta</taxon>
        <taxon>Tracheophyta</taxon>
        <taxon>Spermatophyta</taxon>
        <taxon>Magnoliopsida</taxon>
        <taxon>Liliopsida</taxon>
        <taxon>Poales</taxon>
        <taxon>Poaceae</taxon>
        <taxon>PACMAD clade</taxon>
        <taxon>Panicoideae</taxon>
        <taxon>Panicodae</taxon>
        <taxon>Paniceae</taxon>
        <taxon>Anthephorinae</taxon>
        <taxon>Digitaria</taxon>
    </lineage>
</organism>
<feature type="repeat" description="PPR" evidence="3">
    <location>
        <begin position="404"/>
        <end position="439"/>
    </location>
</feature>
<evidence type="ECO:0000313" key="5">
    <source>
        <dbReference type="Proteomes" id="UP000636709"/>
    </source>
</evidence>
<dbReference type="OrthoDB" id="185373at2759"/>
<protein>
    <recommendedName>
        <fullName evidence="6">Pentatricopeptide repeat-containing protein</fullName>
    </recommendedName>
</protein>
<sequence length="553" mass="60098">MPPGKTLTALLKSATRPCHLLQLHALMLKSSHFPHHAFPTARLLASPLAPLPYALSLFAAVPRPTLFHHTALLRALSACPSAASLAASLSVLASARARVPALDEFAFQPLLALCAKMPDDAEAAEIGKQLHALVLRYGFLDVVSLRNVLCHFYCNFGSMVDARRVFEEMTERDAISWNTLIGGYARAEDVHRAVDMFTAMRWCEMDVNVTAVITLIGCGWRGDSVHGFCVKAGLSSDVKVAAAMVRMYVREGNVECSSKVFHETARRDLVLCNCMVDGYAKAGRIQDAMDLIDRMRQSGMRPSSGTLVGVLSACGASGELPAGRRIHELAEEAGLVLDATLGTALMDMYFKSGCPDEATAVFDAMCDKDVKAWTAMIMGFGVNGQPGAAISLFCRMEEEGVAPNEVTFLGLLSTCSHGGLVQEGKEFFERMVRHHGLSPSLEHYGCVIDLLGRAGRLDEAYELIRSTASWGDAMGWRALLTACRVHGNVKLGRMVQAQLDAMGHYHPSDVIQLSNTYASEGRWEDIARLRDLEEQKVSVENKEAGCTSIVVSC</sequence>
<gene>
    <name evidence="4" type="ORF">HU200_052027</name>
</gene>
<evidence type="ECO:0000256" key="1">
    <source>
        <dbReference type="ARBA" id="ARBA00022737"/>
    </source>
</evidence>